<dbReference type="AlphaFoldDB" id="A0A0K0XDQ8"/>
<name>A0A0K0XDQ8_MYCGD</name>
<dbReference type="KEGG" id="mgo:AFA91_30490"/>
<keyword evidence="2" id="KW-0645">Protease</keyword>
<dbReference type="Pfam" id="PF00877">
    <property type="entry name" value="NLPC_P60"/>
    <property type="match status" value="1"/>
</dbReference>
<dbReference type="PROSITE" id="PS51935">
    <property type="entry name" value="NLPC_P60"/>
    <property type="match status" value="1"/>
</dbReference>
<dbReference type="GO" id="GO:0008234">
    <property type="term" value="F:cysteine-type peptidase activity"/>
    <property type="evidence" value="ECO:0007669"/>
    <property type="project" value="UniProtKB-KW"/>
</dbReference>
<evidence type="ECO:0000256" key="4">
    <source>
        <dbReference type="ARBA" id="ARBA00022807"/>
    </source>
</evidence>
<dbReference type="InterPro" id="IPR000064">
    <property type="entry name" value="NLP_P60_dom"/>
</dbReference>
<accession>A0A0K0XDQ8</accession>
<dbReference type="PANTHER" id="PTHR47359">
    <property type="entry name" value="PEPTIDOGLYCAN DL-ENDOPEPTIDASE CWLO"/>
    <property type="match status" value="1"/>
</dbReference>
<proteinExistence type="inferred from homology"/>
<evidence type="ECO:0000313" key="7">
    <source>
        <dbReference type="EMBL" id="AKS35525.1"/>
    </source>
</evidence>
<evidence type="ECO:0000313" key="8">
    <source>
        <dbReference type="Proteomes" id="UP000062255"/>
    </source>
</evidence>
<evidence type="ECO:0000256" key="2">
    <source>
        <dbReference type="ARBA" id="ARBA00022670"/>
    </source>
</evidence>
<sequence length="363" mass="36253">MPGGLVHTLTAPLHDLRALVGPGWTATDAPVTALADARTVLTDIAAAAESSWARVEDGWAGSAAVAAGGFTAATVATARALADRADLLGGVAREAGAAVARAQARLDAIIAGFEQRAAALEPRLDEPGVAEELLAEAQQALREAVAVIDELRAELDRSSAAVTAPPAGLAGTPAGFAGTPAGFSVPAMRASGWSPAGSGSGAGLSQALTPAFSAPGAGLSDLRDLPDAATFGDGVAVRLPDGTAALAPNAVAASAVRHALTQLGVPYHWGGTTPGVGLDCSGLTQWAYREAGLNLPRLAQEQDVGAAVAANALRPGDLAVWDGHVAMIVGPNTMIEAGDPVQLSPIRTTNAGQGFQGFWRPTG</sequence>
<feature type="coiled-coil region" evidence="5">
    <location>
        <begin position="130"/>
        <end position="161"/>
    </location>
</feature>
<dbReference type="GO" id="GO:0006508">
    <property type="term" value="P:proteolysis"/>
    <property type="evidence" value="ECO:0007669"/>
    <property type="project" value="UniProtKB-KW"/>
</dbReference>
<reference evidence="7 8" key="1">
    <citation type="submission" date="2015-07" db="EMBL/GenBank/DDBJ databases">
        <title>Complete genome sequence of Mycobacterium goodii X7B, a facultative thermophilic biodesulfurizing bacterium.</title>
        <authorList>
            <person name="Yu B."/>
            <person name="Li F."/>
            <person name="Xu P."/>
        </authorList>
    </citation>
    <scope>NUCLEOTIDE SEQUENCE [LARGE SCALE GENOMIC DNA]</scope>
    <source>
        <strain evidence="7 8">X7B</strain>
    </source>
</reference>
<dbReference type="PANTHER" id="PTHR47359:SF3">
    <property type="entry name" value="NLP_P60 DOMAIN-CONTAINING PROTEIN-RELATED"/>
    <property type="match status" value="1"/>
</dbReference>
<dbReference type="SUPFAM" id="SSF54001">
    <property type="entry name" value="Cysteine proteinases"/>
    <property type="match status" value="1"/>
</dbReference>
<dbReference type="STRING" id="134601.AFA91_30490"/>
<dbReference type="Gene3D" id="3.90.1720.10">
    <property type="entry name" value="endopeptidase domain like (from Nostoc punctiforme)"/>
    <property type="match status" value="1"/>
</dbReference>
<keyword evidence="3 7" id="KW-0378">Hydrolase</keyword>
<keyword evidence="5" id="KW-0175">Coiled coil</keyword>
<gene>
    <name evidence="7" type="ORF">AFA91_30490</name>
</gene>
<dbReference type="Proteomes" id="UP000062255">
    <property type="component" value="Chromosome"/>
</dbReference>
<evidence type="ECO:0000256" key="3">
    <source>
        <dbReference type="ARBA" id="ARBA00022801"/>
    </source>
</evidence>
<feature type="domain" description="NlpC/P60" evidence="6">
    <location>
        <begin position="249"/>
        <end position="363"/>
    </location>
</feature>
<evidence type="ECO:0000256" key="5">
    <source>
        <dbReference type="SAM" id="Coils"/>
    </source>
</evidence>
<dbReference type="OrthoDB" id="9815778at2"/>
<protein>
    <submittedName>
        <fullName evidence="7">Glycoside hydrolase</fullName>
    </submittedName>
</protein>
<dbReference type="RefSeq" id="WP_049747981.1">
    <property type="nucleotide sequence ID" value="NZ_CP012150.1"/>
</dbReference>
<dbReference type="InterPro" id="IPR038765">
    <property type="entry name" value="Papain-like_cys_pep_sf"/>
</dbReference>
<dbReference type="PATRIC" id="fig|134601.6.peg.6304"/>
<evidence type="ECO:0000256" key="1">
    <source>
        <dbReference type="ARBA" id="ARBA00007074"/>
    </source>
</evidence>
<organism evidence="7 8">
    <name type="scientific">Mycolicibacterium goodii</name>
    <name type="common">Mycobacterium goodii</name>
    <dbReference type="NCBI Taxonomy" id="134601"/>
    <lineage>
        <taxon>Bacteria</taxon>
        <taxon>Bacillati</taxon>
        <taxon>Actinomycetota</taxon>
        <taxon>Actinomycetes</taxon>
        <taxon>Mycobacteriales</taxon>
        <taxon>Mycobacteriaceae</taxon>
        <taxon>Mycolicibacterium</taxon>
    </lineage>
</organism>
<comment type="similarity">
    <text evidence="1">Belongs to the peptidase C40 family.</text>
</comment>
<evidence type="ECO:0000259" key="6">
    <source>
        <dbReference type="PROSITE" id="PS51935"/>
    </source>
</evidence>
<dbReference type="InterPro" id="IPR051794">
    <property type="entry name" value="PG_Endopeptidase_C40"/>
</dbReference>
<keyword evidence="4" id="KW-0788">Thiol protease</keyword>
<dbReference type="EMBL" id="CP012150">
    <property type="protein sequence ID" value="AKS35525.1"/>
    <property type="molecule type" value="Genomic_DNA"/>
</dbReference>